<dbReference type="Gene3D" id="3.30.70.1240">
    <property type="entry name" value="DOPA-like domains"/>
    <property type="match status" value="1"/>
</dbReference>
<dbReference type="Proteomes" id="UP000703661">
    <property type="component" value="Unassembled WGS sequence"/>
</dbReference>
<gene>
    <name evidence="1" type="ORF">BGZ80_009759</name>
</gene>
<dbReference type="InterPro" id="IPR014980">
    <property type="entry name" value="DOPA_dioxygen"/>
</dbReference>
<organism evidence="1 2">
    <name type="scientific">Entomortierella chlamydospora</name>
    <dbReference type="NCBI Taxonomy" id="101097"/>
    <lineage>
        <taxon>Eukaryota</taxon>
        <taxon>Fungi</taxon>
        <taxon>Fungi incertae sedis</taxon>
        <taxon>Mucoromycota</taxon>
        <taxon>Mortierellomycotina</taxon>
        <taxon>Mortierellomycetes</taxon>
        <taxon>Mortierellales</taxon>
        <taxon>Mortierellaceae</taxon>
        <taxon>Entomortierella</taxon>
    </lineage>
</organism>
<proteinExistence type="predicted"/>
<evidence type="ECO:0000313" key="2">
    <source>
        <dbReference type="Proteomes" id="UP000703661"/>
    </source>
</evidence>
<sequence>MSDTRAASISASSPSLKGKDLLREAYATEVKEFHFHVYFFQANPVAMEAARQFRAQILELASLGYFRVQCSKTRTGHEINEVPRGPHTLGSFEVWCPREDFSRCFSWFALNHGSFSVLVHTITREEVKDHTTRATWFGQPVPLDISVLPEDLGRSPAQYPEIGLGYSAKEE</sequence>
<dbReference type="EMBL" id="JAAAID010000612">
    <property type="protein sequence ID" value="KAG0015599.1"/>
    <property type="molecule type" value="Genomic_DNA"/>
</dbReference>
<dbReference type="Pfam" id="PF08883">
    <property type="entry name" value="DOPA_dioxygen"/>
    <property type="match status" value="1"/>
</dbReference>
<name>A0A9P6MWE0_9FUNG</name>
<keyword evidence="2" id="KW-1185">Reference proteome</keyword>
<accession>A0A9P6MWE0</accession>
<evidence type="ECO:0008006" key="3">
    <source>
        <dbReference type="Google" id="ProtNLM"/>
    </source>
</evidence>
<dbReference type="SUPFAM" id="SSF143410">
    <property type="entry name" value="DOPA-like"/>
    <property type="match status" value="1"/>
</dbReference>
<reference evidence="1" key="1">
    <citation type="journal article" date="2020" name="Fungal Divers.">
        <title>Resolving the Mortierellaceae phylogeny through synthesis of multi-gene phylogenetics and phylogenomics.</title>
        <authorList>
            <person name="Vandepol N."/>
            <person name="Liber J."/>
            <person name="Desiro A."/>
            <person name="Na H."/>
            <person name="Kennedy M."/>
            <person name="Barry K."/>
            <person name="Grigoriev I.V."/>
            <person name="Miller A.N."/>
            <person name="O'Donnell K."/>
            <person name="Stajich J.E."/>
            <person name="Bonito G."/>
        </authorList>
    </citation>
    <scope>NUCLEOTIDE SEQUENCE</scope>
    <source>
        <strain evidence="1">NRRL 2769</strain>
    </source>
</reference>
<dbReference type="PANTHER" id="PTHR36423:SF2">
    <property type="entry name" value="AFR070WP"/>
    <property type="match status" value="1"/>
</dbReference>
<dbReference type="PANTHER" id="PTHR36423">
    <property type="entry name" value="AFR070WP"/>
    <property type="match status" value="1"/>
</dbReference>
<dbReference type="AlphaFoldDB" id="A0A9P6MWE0"/>
<evidence type="ECO:0000313" key="1">
    <source>
        <dbReference type="EMBL" id="KAG0015599.1"/>
    </source>
</evidence>
<dbReference type="InterPro" id="IPR023389">
    <property type="entry name" value="DOPA-like_sf"/>
</dbReference>
<comment type="caution">
    <text evidence="1">The sequence shown here is derived from an EMBL/GenBank/DDBJ whole genome shotgun (WGS) entry which is preliminary data.</text>
</comment>
<protein>
    <recommendedName>
        <fullName evidence="3">DOPA 4,5-dioxygenase</fullName>
    </recommendedName>
</protein>